<dbReference type="Proteomes" id="UP000268014">
    <property type="component" value="Unassembled WGS sequence"/>
</dbReference>
<keyword evidence="2" id="KW-1185">Reference proteome</keyword>
<accession>A0A158QP44</accession>
<reference evidence="1 2" key="2">
    <citation type="submission" date="2018-11" db="EMBL/GenBank/DDBJ databases">
        <authorList>
            <consortium name="Pathogen Informatics"/>
        </authorList>
    </citation>
    <scope>NUCLEOTIDE SEQUENCE [LARGE SCALE GENOMIC DNA]</scope>
    <source>
        <strain evidence="1 2">MHpl1</strain>
    </source>
</reference>
<protein>
    <submittedName>
        <fullName evidence="1 3">Uncharacterized protein</fullName>
    </submittedName>
</protein>
<evidence type="ECO:0000313" key="2">
    <source>
        <dbReference type="Proteomes" id="UP000268014"/>
    </source>
</evidence>
<evidence type="ECO:0000313" key="3">
    <source>
        <dbReference type="WBParaSite" id="HPLM_0001182601-mRNA-1"/>
    </source>
</evidence>
<dbReference type="WBParaSite" id="HPLM_0001182601-mRNA-1">
    <property type="protein sequence ID" value="HPLM_0001182601-mRNA-1"/>
    <property type="gene ID" value="HPLM_0001182601"/>
</dbReference>
<organism evidence="3">
    <name type="scientific">Haemonchus placei</name>
    <name type="common">Barber's pole worm</name>
    <dbReference type="NCBI Taxonomy" id="6290"/>
    <lineage>
        <taxon>Eukaryota</taxon>
        <taxon>Metazoa</taxon>
        <taxon>Ecdysozoa</taxon>
        <taxon>Nematoda</taxon>
        <taxon>Chromadorea</taxon>
        <taxon>Rhabditida</taxon>
        <taxon>Rhabditina</taxon>
        <taxon>Rhabditomorpha</taxon>
        <taxon>Strongyloidea</taxon>
        <taxon>Trichostrongylidae</taxon>
        <taxon>Haemonchus</taxon>
    </lineage>
</organism>
<evidence type="ECO:0000313" key="1">
    <source>
        <dbReference type="EMBL" id="VDO43928.1"/>
    </source>
</evidence>
<sequence>MAVSADVNDDFFPAPVFFFFVAEGVEEVSTAGISERRMVFFFETGLCFLSRRLNLDNASIRIA</sequence>
<gene>
    <name evidence="1" type="ORF">HPLM_LOCUS11818</name>
</gene>
<reference evidence="3" key="1">
    <citation type="submission" date="2016-04" db="UniProtKB">
        <authorList>
            <consortium name="WormBaseParasite"/>
        </authorList>
    </citation>
    <scope>IDENTIFICATION</scope>
</reference>
<dbReference type="EMBL" id="UZAF01017674">
    <property type="protein sequence ID" value="VDO43928.1"/>
    <property type="molecule type" value="Genomic_DNA"/>
</dbReference>
<dbReference type="AlphaFoldDB" id="A0A158QP44"/>
<proteinExistence type="predicted"/>
<name>A0A158QP44_HAEPC</name>